<evidence type="ECO:0008006" key="3">
    <source>
        <dbReference type="Google" id="ProtNLM"/>
    </source>
</evidence>
<organism evidence="1 2">
    <name type="scientific">Apostasia shenzhenica</name>
    <dbReference type="NCBI Taxonomy" id="1088818"/>
    <lineage>
        <taxon>Eukaryota</taxon>
        <taxon>Viridiplantae</taxon>
        <taxon>Streptophyta</taxon>
        <taxon>Embryophyta</taxon>
        <taxon>Tracheophyta</taxon>
        <taxon>Spermatophyta</taxon>
        <taxon>Magnoliopsida</taxon>
        <taxon>Liliopsida</taxon>
        <taxon>Asparagales</taxon>
        <taxon>Orchidaceae</taxon>
        <taxon>Apostasioideae</taxon>
        <taxon>Apostasia</taxon>
    </lineage>
</organism>
<reference evidence="1 2" key="1">
    <citation type="journal article" date="2017" name="Nature">
        <title>The Apostasia genome and the evolution of orchids.</title>
        <authorList>
            <person name="Zhang G.Q."/>
            <person name="Liu K.W."/>
            <person name="Li Z."/>
            <person name="Lohaus R."/>
            <person name="Hsiao Y.Y."/>
            <person name="Niu S.C."/>
            <person name="Wang J.Y."/>
            <person name="Lin Y.C."/>
            <person name="Xu Q."/>
            <person name="Chen L.J."/>
            <person name="Yoshida K."/>
            <person name="Fujiwara S."/>
            <person name="Wang Z.W."/>
            <person name="Zhang Y.Q."/>
            <person name="Mitsuda N."/>
            <person name="Wang M."/>
            <person name="Liu G.H."/>
            <person name="Pecoraro L."/>
            <person name="Huang H.X."/>
            <person name="Xiao X.J."/>
            <person name="Lin M."/>
            <person name="Wu X.Y."/>
            <person name="Wu W.L."/>
            <person name="Chen Y.Y."/>
            <person name="Chang S.B."/>
            <person name="Sakamoto S."/>
            <person name="Ohme-Takagi M."/>
            <person name="Yagi M."/>
            <person name="Zeng S.J."/>
            <person name="Shen C.Y."/>
            <person name="Yeh C.M."/>
            <person name="Luo Y.B."/>
            <person name="Tsai W.C."/>
            <person name="Van de Peer Y."/>
            <person name="Liu Z.J."/>
        </authorList>
    </citation>
    <scope>NUCLEOTIDE SEQUENCE [LARGE SCALE GENOMIC DNA]</scope>
    <source>
        <strain evidence="2">cv. Shenzhen</strain>
        <tissue evidence="1">Stem</tissue>
    </source>
</reference>
<dbReference type="OrthoDB" id="1925573at2759"/>
<gene>
    <name evidence="1" type="ORF">AXF42_Ash000162</name>
</gene>
<evidence type="ECO:0000313" key="2">
    <source>
        <dbReference type="Proteomes" id="UP000236161"/>
    </source>
</evidence>
<dbReference type="Proteomes" id="UP000236161">
    <property type="component" value="Unassembled WGS sequence"/>
</dbReference>
<protein>
    <recommendedName>
        <fullName evidence="3">HAT C-terminal dimerisation domain-containing protein</fullName>
    </recommendedName>
</protein>
<sequence length="83" mass="9636">MTRNKIQPQCAKDLVYVHNNLRLLSKKSPHYVEQATKMWDVSSDTLVSVEDTYTFEVTSLSLDELELEKILMEKLNVEGDFDN</sequence>
<dbReference type="EMBL" id="KZ451982">
    <property type="protein sequence ID" value="PKA54329.1"/>
    <property type="molecule type" value="Genomic_DNA"/>
</dbReference>
<accession>A0A2I0AFJ1</accession>
<proteinExistence type="predicted"/>
<evidence type="ECO:0000313" key="1">
    <source>
        <dbReference type="EMBL" id="PKA54329.1"/>
    </source>
</evidence>
<name>A0A2I0AFJ1_9ASPA</name>
<dbReference type="AlphaFoldDB" id="A0A2I0AFJ1"/>
<keyword evidence="2" id="KW-1185">Reference proteome</keyword>